<dbReference type="AlphaFoldDB" id="A0A2A9E7U4"/>
<evidence type="ECO:0000313" key="3">
    <source>
        <dbReference type="Proteomes" id="UP000225548"/>
    </source>
</evidence>
<comment type="caution">
    <text evidence="2">The sequence shown here is derived from an EMBL/GenBank/DDBJ whole genome shotgun (WGS) entry which is preliminary data.</text>
</comment>
<evidence type="ECO:0008006" key="4">
    <source>
        <dbReference type="Google" id="ProtNLM"/>
    </source>
</evidence>
<feature type="transmembrane region" description="Helical" evidence="1">
    <location>
        <begin position="180"/>
        <end position="203"/>
    </location>
</feature>
<reference evidence="2 3" key="1">
    <citation type="submission" date="2017-10" db="EMBL/GenBank/DDBJ databases">
        <title>Sequencing the genomes of 1000 actinobacteria strains.</title>
        <authorList>
            <person name="Klenk H.-P."/>
        </authorList>
    </citation>
    <scope>NUCLEOTIDE SEQUENCE [LARGE SCALE GENOMIC DNA]</scope>
    <source>
        <strain evidence="2 3">DSM 18966</strain>
    </source>
</reference>
<sequence length="217" mass="22025">MVKPVARTAPRRASAVRERIAAGAVVGVAALAVLADLLQAITFATPWTVPIAATANPRLALAPLPQLFASDVHAGILEAGDAGWSTRLLYVGPSLLHAAVVVVATILLLRIMHAIAAREPFSARTVRAWPQLAAALLCGGVAQLIVDTVANDRLTAWATLTYGADRSAPGAPGTTLSEGMAAVGANVPTVVVGLLALALTAAFHAGAKLAEDADGLV</sequence>
<feature type="transmembrane region" description="Helical" evidence="1">
    <location>
        <begin position="20"/>
        <end position="41"/>
    </location>
</feature>
<feature type="transmembrane region" description="Helical" evidence="1">
    <location>
        <begin position="95"/>
        <end position="116"/>
    </location>
</feature>
<organism evidence="2 3">
    <name type="scientific">Sanguibacter antarcticus</name>
    <dbReference type="NCBI Taxonomy" id="372484"/>
    <lineage>
        <taxon>Bacteria</taxon>
        <taxon>Bacillati</taxon>
        <taxon>Actinomycetota</taxon>
        <taxon>Actinomycetes</taxon>
        <taxon>Micrococcales</taxon>
        <taxon>Sanguibacteraceae</taxon>
        <taxon>Sanguibacter</taxon>
    </lineage>
</organism>
<dbReference type="Proteomes" id="UP000225548">
    <property type="component" value="Unassembled WGS sequence"/>
</dbReference>
<keyword evidence="3" id="KW-1185">Reference proteome</keyword>
<protein>
    <recommendedName>
        <fullName evidence="4">DUF2975 family protein</fullName>
    </recommendedName>
</protein>
<gene>
    <name evidence="2" type="ORF">ATL42_2146</name>
</gene>
<keyword evidence="1" id="KW-0472">Membrane</keyword>
<proteinExistence type="predicted"/>
<accession>A0A2A9E7U4</accession>
<evidence type="ECO:0000313" key="2">
    <source>
        <dbReference type="EMBL" id="PFG34240.1"/>
    </source>
</evidence>
<name>A0A2A9E7U4_9MICO</name>
<dbReference type="EMBL" id="PDJG01000001">
    <property type="protein sequence ID" value="PFG34240.1"/>
    <property type="molecule type" value="Genomic_DNA"/>
</dbReference>
<evidence type="ECO:0000256" key="1">
    <source>
        <dbReference type="SAM" id="Phobius"/>
    </source>
</evidence>
<dbReference type="RefSeq" id="WP_098455303.1">
    <property type="nucleotide sequence ID" value="NZ_PDJG01000001.1"/>
</dbReference>
<keyword evidence="1" id="KW-0812">Transmembrane</keyword>
<keyword evidence="1" id="KW-1133">Transmembrane helix</keyword>